<sequence>MTEKRKQHRVVVLALKQQYPELYAEHNLNCFCKVEKEQENKANFEEEEQ</sequence>
<dbReference type="RefSeq" id="WP_156922735.1">
    <property type="nucleotide sequence ID" value="NZ_PHNE01000002.1"/>
</dbReference>
<reference evidence="1 2" key="1">
    <citation type="submission" date="2017-11" db="EMBL/GenBank/DDBJ databases">
        <title>Genome sequence of Entomoplasma lucivorax PIPN-2 (ATCC 49196).</title>
        <authorList>
            <person name="Lo W.-S."/>
            <person name="Gasparich G.E."/>
            <person name="Kuo C.-H."/>
        </authorList>
    </citation>
    <scope>NUCLEOTIDE SEQUENCE [LARGE SCALE GENOMIC DNA]</scope>
    <source>
        <strain evidence="1 2">PIPN-2</strain>
    </source>
</reference>
<name>A0A2S5RDK6_9MOLU</name>
<organism evidence="1 2">
    <name type="scientific">Williamsoniiplasma lucivorax</name>
    <dbReference type="NCBI Taxonomy" id="209274"/>
    <lineage>
        <taxon>Bacteria</taxon>
        <taxon>Bacillati</taxon>
        <taxon>Mycoplasmatota</taxon>
        <taxon>Mollicutes</taxon>
        <taxon>Entomoplasmatales</taxon>
        <taxon>Williamsoniiplasma</taxon>
    </lineage>
</organism>
<dbReference type="Proteomes" id="UP000237865">
    <property type="component" value="Unassembled WGS sequence"/>
</dbReference>
<keyword evidence="2" id="KW-1185">Reference proteome</keyword>
<accession>A0A2S5RDK6</accession>
<comment type="caution">
    <text evidence="1">The sequence shown here is derived from an EMBL/GenBank/DDBJ whole genome shotgun (WGS) entry which is preliminary data.</text>
</comment>
<evidence type="ECO:0000313" key="1">
    <source>
        <dbReference type="EMBL" id="PPE05401.1"/>
    </source>
</evidence>
<gene>
    <name evidence="1" type="ORF">ELUCI_v1c04930</name>
</gene>
<proteinExistence type="predicted"/>
<dbReference type="EMBL" id="PHNE01000002">
    <property type="protein sequence ID" value="PPE05401.1"/>
    <property type="molecule type" value="Genomic_DNA"/>
</dbReference>
<protein>
    <submittedName>
        <fullName evidence="1">Uncharacterized protein</fullName>
    </submittedName>
</protein>
<dbReference type="AlphaFoldDB" id="A0A2S5RDK6"/>
<evidence type="ECO:0000313" key="2">
    <source>
        <dbReference type="Proteomes" id="UP000237865"/>
    </source>
</evidence>
<dbReference type="STRING" id="1399797.GCA_000518285_01884"/>